<feature type="region of interest" description="Disordered" evidence="1">
    <location>
        <begin position="271"/>
        <end position="309"/>
    </location>
</feature>
<dbReference type="EMBL" id="HBFR01027117">
    <property type="protein sequence ID" value="CAD8892366.1"/>
    <property type="molecule type" value="Transcribed_RNA"/>
</dbReference>
<gene>
    <name evidence="2" type="ORF">CHYS00102_LOCUS19574</name>
</gene>
<name>A0A7S1BPC1_9STRA</name>
<protein>
    <recommendedName>
        <fullName evidence="3">Peptidase M11 gametolysin domain-containing protein</fullName>
    </recommendedName>
</protein>
<organism evidence="2">
    <name type="scientific">Corethron hystrix</name>
    <dbReference type="NCBI Taxonomy" id="216773"/>
    <lineage>
        <taxon>Eukaryota</taxon>
        <taxon>Sar</taxon>
        <taxon>Stramenopiles</taxon>
        <taxon>Ochrophyta</taxon>
        <taxon>Bacillariophyta</taxon>
        <taxon>Coscinodiscophyceae</taxon>
        <taxon>Corethrophycidae</taxon>
        <taxon>Corethrales</taxon>
        <taxon>Corethraceae</taxon>
        <taxon>Corethron</taxon>
    </lineage>
</organism>
<dbReference type="AlphaFoldDB" id="A0A7S1BPC1"/>
<sequence length="400" mass="45215">MLHEIGHNLNLDHANSEKGKEYGDLSGAMGHLYASETHPMMCFNAANTFDDLEWYIDRQKIIYKSSYFWEGDLVGVAEYDLCRTGKYVAIKIPKGTYSSRGRYDYYISFNRKILFNSGTMEGGDQVLVHKRYTKSPSKSYLMKKLRSGESYSFQSMTVHVQSISTNTSPGIATVRVTKETPAPVKPVTKHPTSNPTPVPTPGLTPGSTPDPTLNRTLGPTLVPTLGLTLETMLEPTLRPTLGPMERLVEHPMKKPLECSPQQLLKPSVTLQGPLSGKIKHSKSSKAKRPLQHPAYPWNKHSKTSKTKSSLNHPVNFGLENPVWHPVKCNDMLERSCINNPLFFLKVKGRRRNCAWLGRKKWRANRYCKKSNKSRKMVCRECCNSCRICTECSKICSNIKY</sequence>
<accession>A0A7S1BPC1</accession>
<evidence type="ECO:0000256" key="1">
    <source>
        <dbReference type="SAM" id="MobiDB-lite"/>
    </source>
</evidence>
<feature type="compositionally biased region" description="Low complexity" evidence="1">
    <location>
        <begin position="203"/>
        <end position="212"/>
    </location>
</feature>
<feature type="compositionally biased region" description="Basic residues" evidence="1">
    <location>
        <begin position="277"/>
        <end position="290"/>
    </location>
</feature>
<evidence type="ECO:0000313" key="2">
    <source>
        <dbReference type="EMBL" id="CAD8892366.1"/>
    </source>
</evidence>
<evidence type="ECO:0008006" key="3">
    <source>
        <dbReference type="Google" id="ProtNLM"/>
    </source>
</evidence>
<proteinExistence type="predicted"/>
<reference evidence="2" key="1">
    <citation type="submission" date="2021-01" db="EMBL/GenBank/DDBJ databases">
        <authorList>
            <person name="Corre E."/>
            <person name="Pelletier E."/>
            <person name="Niang G."/>
            <person name="Scheremetjew M."/>
            <person name="Finn R."/>
            <person name="Kale V."/>
            <person name="Holt S."/>
            <person name="Cochrane G."/>
            <person name="Meng A."/>
            <person name="Brown T."/>
            <person name="Cohen L."/>
        </authorList>
    </citation>
    <scope>NUCLEOTIDE SEQUENCE</scope>
    <source>
        <strain evidence="2">308</strain>
    </source>
</reference>
<feature type="region of interest" description="Disordered" evidence="1">
    <location>
        <begin position="181"/>
        <end position="212"/>
    </location>
</feature>